<evidence type="ECO:0000256" key="1">
    <source>
        <dbReference type="ARBA" id="ARBA00001971"/>
    </source>
</evidence>
<dbReference type="PRINTS" id="PR00463">
    <property type="entry name" value="EP450I"/>
</dbReference>
<dbReference type="Proteomes" id="UP000315295">
    <property type="component" value="Unassembled WGS sequence"/>
</dbReference>
<dbReference type="GO" id="GO:0016705">
    <property type="term" value="F:oxidoreductase activity, acting on paired donors, with incorporation or reduction of molecular oxygen"/>
    <property type="evidence" value="ECO:0007669"/>
    <property type="project" value="InterPro"/>
</dbReference>
<keyword evidence="10" id="KW-0472">Membrane</keyword>
<comment type="cofactor">
    <cofactor evidence="1 11">
        <name>heme</name>
        <dbReference type="ChEBI" id="CHEBI:30413"/>
    </cofactor>
</comment>
<comment type="caution">
    <text evidence="13">The sequence shown here is derived from an EMBL/GenBank/DDBJ whole genome shotgun (WGS) entry which is preliminary data.</text>
</comment>
<sequence>METERMTKIELKSKFTELAFNVMTMMVVGKRYCGGDVGDDEEAKNFWQVFRDAVDLSGSTNIGDCLPFFQWMDMLGVEKKMVVLVAGTDTTSTTLDWAMSLLLNHPEAMEKVRTEIDTNVGRERLLEEQDLPKLKYMENVINETHRLYPAIPLLVPHEASADCVVGGFDVPRHTIVVINAWAIHRDPEVWEDPDKFKPERFQGWSAEGAERYKLIPFGGGRRGCPGDVIANRLIGLTLGSLVQSFEWGRIGVEDVDMSEGLGMSMPRVKPLEAMCKPRPIMLSSM</sequence>
<evidence type="ECO:0000313" key="14">
    <source>
        <dbReference type="Proteomes" id="UP000315295"/>
    </source>
</evidence>
<proteinExistence type="inferred from homology"/>
<evidence type="ECO:0000256" key="4">
    <source>
        <dbReference type="ARBA" id="ARBA00022692"/>
    </source>
</evidence>
<evidence type="ECO:0000256" key="6">
    <source>
        <dbReference type="ARBA" id="ARBA00022989"/>
    </source>
</evidence>
<dbReference type="EMBL" id="VIEB01000037">
    <property type="protein sequence ID" value="TQE10724.1"/>
    <property type="molecule type" value="Genomic_DNA"/>
</dbReference>
<dbReference type="InterPro" id="IPR050651">
    <property type="entry name" value="Plant_Cytochrome_P450_Monoox"/>
</dbReference>
<evidence type="ECO:0000256" key="9">
    <source>
        <dbReference type="ARBA" id="ARBA00023033"/>
    </source>
</evidence>
<keyword evidence="5 11" id="KW-0479">Metal-binding</keyword>
<organism evidence="13 14">
    <name type="scientific">Malus baccata</name>
    <name type="common">Siberian crab apple</name>
    <name type="synonym">Pyrus baccata</name>
    <dbReference type="NCBI Taxonomy" id="106549"/>
    <lineage>
        <taxon>Eukaryota</taxon>
        <taxon>Viridiplantae</taxon>
        <taxon>Streptophyta</taxon>
        <taxon>Embryophyta</taxon>
        <taxon>Tracheophyta</taxon>
        <taxon>Spermatophyta</taxon>
        <taxon>Magnoliopsida</taxon>
        <taxon>eudicotyledons</taxon>
        <taxon>Gunneridae</taxon>
        <taxon>Pentapetalae</taxon>
        <taxon>rosids</taxon>
        <taxon>fabids</taxon>
        <taxon>Rosales</taxon>
        <taxon>Rosaceae</taxon>
        <taxon>Amygdaloideae</taxon>
        <taxon>Maleae</taxon>
        <taxon>Malus</taxon>
    </lineage>
</organism>
<keyword evidence="4" id="KW-0812">Transmembrane</keyword>
<keyword evidence="3 11" id="KW-0349">Heme</keyword>
<name>A0A540NI71_MALBA</name>
<keyword evidence="8 11" id="KW-0408">Iron</keyword>
<dbReference type="Pfam" id="PF00067">
    <property type="entry name" value="p450"/>
    <property type="match status" value="1"/>
</dbReference>
<keyword evidence="7 12" id="KW-0560">Oxidoreductase</keyword>
<evidence type="ECO:0000256" key="5">
    <source>
        <dbReference type="ARBA" id="ARBA00022723"/>
    </source>
</evidence>
<evidence type="ECO:0000256" key="2">
    <source>
        <dbReference type="ARBA" id="ARBA00004370"/>
    </source>
</evidence>
<keyword evidence="14" id="KW-1185">Reference proteome</keyword>
<evidence type="ECO:0000256" key="11">
    <source>
        <dbReference type="PIRSR" id="PIRSR602401-1"/>
    </source>
</evidence>
<evidence type="ECO:0000256" key="3">
    <source>
        <dbReference type="ARBA" id="ARBA00022617"/>
    </source>
</evidence>
<dbReference type="GO" id="GO:0005506">
    <property type="term" value="F:iron ion binding"/>
    <property type="evidence" value="ECO:0007669"/>
    <property type="project" value="InterPro"/>
</dbReference>
<dbReference type="STRING" id="106549.A0A540NI71"/>
<evidence type="ECO:0000256" key="7">
    <source>
        <dbReference type="ARBA" id="ARBA00023002"/>
    </source>
</evidence>
<keyword evidence="9 12" id="KW-0503">Monooxygenase</keyword>
<dbReference type="GO" id="GO:0020037">
    <property type="term" value="F:heme binding"/>
    <property type="evidence" value="ECO:0007669"/>
    <property type="project" value="InterPro"/>
</dbReference>
<comment type="similarity">
    <text evidence="12">Belongs to the cytochrome P450 family.</text>
</comment>
<dbReference type="InterPro" id="IPR036396">
    <property type="entry name" value="Cyt_P450_sf"/>
</dbReference>
<dbReference type="SUPFAM" id="SSF48264">
    <property type="entry name" value="Cytochrome P450"/>
    <property type="match status" value="1"/>
</dbReference>
<dbReference type="InterPro" id="IPR001128">
    <property type="entry name" value="Cyt_P450"/>
</dbReference>
<keyword evidence="6" id="KW-1133">Transmembrane helix</keyword>
<dbReference type="Gene3D" id="1.10.630.10">
    <property type="entry name" value="Cytochrome P450"/>
    <property type="match status" value="2"/>
</dbReference>
<reference evidence="13 14" key="1">
    <citation type="journal article" date="2019" name="G3 (Bethesda)">
        <title>Sequencing of a Wild Apple (Malus baccata) Genome Unravels the Differences Between Cultivated and Wild Apple Species Regarding Disease Resistance and Cold Tolerance.</title>
        <authorList>
            <person name="Chen X."/>
        </authorList>
    </citation>
    <scope>NUCLEOTIDE SEQUENCE [LARGE SCALE GENOMIC DNA]</scope>
    <source>
        <strain evidence="14">cv. Shandingzi</strain>
        <tissue evidence="13">Leaves</tissue>
    </source>
</reference>
<evidence type="ECO:0000256" key="12">
    <source>
        <dbReference type="RuleBase" id="RU000461"/>
    </source>
</evidence>
<dbReference type="InterPro" id="IPR002401">
    <property type="entry name" value="Cyt_P450_E_grp-I"/>
</dbReference>
<gene>
    <name evidence="13" type="ORF">C1H46_003627</name>
</gene>
<protein>
    <recommendedName>
        <fullName evidence="15">Cytochrome P450</fullName>
    </recommendedName>
</protein>
<evidence type="ECO:0000313" key="13">
    <source>
        <dbReference type="EMBL" id="TQE10724.1"/>
    </source>
</evidence>
<dbReference type="PROSITE" id="PS00086">
    <property type="entry name" value="CYTOCHROME_P450"/>
    <property type="match status" value="1"/>
</dbReference>
<evidence type="ECO:0000256" key="8">
    <source>
        <dbReference type="ARBA" id="ARBA00023004"/>
    </source>
</evidence>
<dbReference type="PANTHER" id="PTHR47947:SF26">
    <property type="entry name" value="CYTOCHROME P450"/>
    <property type="match status" value="1"/>
</dbReference>
<dbReference type="InterPro" id="IPR017972">
    <property type="entry name" value="Cyt_P450_CS"/>
</dbReference>
<dbReference type="PRINTS" id="PR00385">
    <property type="entry name" value="P450"/>
</dbReference>
<feature type="binding site" description="axial binding residue" evidence="11">
    <location>
        <position position="224"/>
    </location>
    <ligand>
        <name>heme</name>
        <dbReference type="ChEBI" id="CHEBI:30413"/>
    </ligand>
    <ligandPart>
        <name>Fe</name>
        <dbReference type="ChEBI" id="CHEBI:18248"/>
    </ligandPart>
</feature>
<evidence type="ECO:0000256" key="10">
    <source>
        <dbReference type="ARBA" id="ARBA00023136"/>
    </source>
</evidence>
<evidence type="ECO:0008006" key="15">
    <source>
        <dbReference type="Google" id="ProtNLM"/>
    </source>
</evidence>
<comment type="subcellular location">
    <subcellularLocation>
        <location evidence="2">Membrane</location>
    </subcellularLocation>
</comment>
<dbReference type="GO" id="GO:0004497">
    <property type="term" value="F:monooxygenase activity"/>
    <property type="evidence" value="ECO:0007669"/>
    <property type="project" value="UniProtKB-KW"/>
</dbReference>
<dbReference type="AlphaFoldDB" id="A0A540NI71"/>
<accession>A0A540NI71</accession>
<dbReference type="PANTHER" id="PTHR47947">
    <property type="entry name" value="CYTOCHROME P450 82C3-RELATED"/>
    <property type="match status" value="1"/>
</dbReference>